<accession>A0A4Q9B9G6</accession>
<dbReference type="RefSeq" id="WP_130923503.1">
    <property type="nucleotide sequence ID" value="NZ_JAANOM010000003.1"/>
</dbReference>
<name>A0A4Q9B9G6_9BACT</name>
<keyword evidence="2" id="KW-1185">Reference proteome</keyword>
<dbReference type="Proteomes" id="UP000293583">
    <property type="component" value="Unassembled WGS sequence"/>
</dbReference>
<sequence length="114" mass="12883">MKKIIYFLMSWTFIGLGLAFVPNSKPQYLRIDKTQKVYTVAASCGSCQFDMPGEECLLAIKLDNKKYYVEGPNINDYGGSHSKNGFCKVVRKAQVQGKIVDNKFVATYFKLLPL</sequence>
<protein>
    <submittedName>
        <fullName evidence="1">Uncharacterized protein</fullName>
    </submittedName>
</protein>
<dbReference type="Pfam" id="PF19897">
    <property type="entry name" value="DUF6370"/>
    <property type="match status" value="1"/>
</dbReference>
<dbReference type="OrthoDB" id="676338at2"/>
<evidence type="ECO:0000313" key="2">
    <source>
        <dbReference type="Proteomes" id="UP000293583"/>
    </source>
</evidence>
<evidence type="ECO:0000313" key="1">
    <source>
        <dbReference type="EMBL" id="TBH71867.1"/>
    </source>
</evidence>
<gene>
    <name evidence="1" type="ORF">EWU20_08540</name>
</gene>
<proteinExistence type="predicted"/>
<dbReference type="AlphaFoldDB" id="A0A4Q9B9G6"/>
<organism evidence="1 2">
    <name type="scientific">Aquirufa antheringensis</name>
    <dbReference type="NCBI Taxonomy" id="2516559"/>
    <lineage>
        <taxon>Bacteria</taxon>
        <taxon>Pseudomonadati</taxon>
        <taxon>Bacteroidota</taxon>
        <taxon>Cytophagia</taxon>
        <taxon>Cytophagales</taxon>
        <taxon>Flectobacillaceae</taxon>
        <taxon>Aquirufa</taxon>
    </lineage>
</organism>
<dbReference type="EMBL" id="SEWY01000004">
    <property type="protein sequence ID" value="TBH71867.1"/>
    <property type="molecule type" value="Genomic_DNA"/>
</dbReference>
<comment type="caution">
    <text evidence="1">The sequence shown here is derived from an EMBL/GenBank/DDBJ whole genome shotgun (WGS) entry which is preliminary data.</text>
</comment>
<reference evidence="1 2" key="1">
    <citation type="submission" date="2019-02" db="EMBL/GenBank/DDBJ databases">
        <title>Genome of a new Bacteroidetes strain.</title>
        <authorList>
            <person name="Pitt A."/>
        </authorList>
    </citation>
    <scope>NUCLEOTIDE SEQUENCE [LARGE SCALE GENOMIC DNA]</scope>
    <source>
        <strain evidence="1 2">103A-SOEBACH</strain>
    </source>
</reference>
<dbReference type="InterPro" id="IPR045950">
    <property type="entry name" value="DUF6370"/>
</dbReference>